<proteinExistence type="predicted"/>
<organism evidence="2 3">
    <name type="scientific">Flagellimonas allohymeniacidonis</name>
    <dbReference type="NCBI Taxonomy" id="2517819"/>
    <lineage>
        <taxon>Bacteria</taxon>
        <taxon>Pseudomonadati</taxon>
        <taxon>Bacteroidota</taxon>
        <taxon>Flavobacteriia</taxon>
        <taxon>Flavobacteriales</taxon>
        <taxon>Flavobacteriaceae</taxon>
        <taxon>Flagellimonas</taxon>
    </lineage>
</organism>
<keyword evidence="1" id="KW-0732">Signal</keyword>
<sequence length="161" mass="18640">MKKIFYLALLFCSIILVGNIHAQTQGVFSETLLGGWNGTGTLFNQKASFKMQWENELNSKFMVLNFENRFNDKSGVERVMNAKAYYNLEQNKGVWFDSRGMILPLVLEINNDSMTVLWGDQETEKGKTIYSLVDDEHMSVEDFVFKDNSYMLFGRALYLKE</sequence>
<feature type="chain" id="PRO_5020824434" description="DUF1579 domain-containing protein" evidence="1">
    <location>
        <begin position="23"/>
        <end position="161"/>
    </location>
</feature>
<gene>
    <name evidence="2" type="ORF">EW142_03235</name>
</gene>
<evidence type="ECO:0000256" key="1">
    <source>
        <dbReference type="SAM" id="SignalP"/>
    </source>
</evidence>
<dbReference type="RefSeq" id="WP_130609580.1">
    <property type="nucleotide sequence ID" value="NZ_SGIU01000001.1"/>
</dbReference>
<evidence type="ECO:0000313" key="3">
    <source>
        <dbReference type="Proteomes" id="UP000291981"/>
    </source>
</evidence>
<dbReference type="OrthoDB" id="1449201at2"/>
<name>A0A4Q8QKQ5_9FLAO</name>
<keyword evidence="3" id="KW-1185">Reference proteome</keyword>
<dbReference type="EMBL" id="SGIU01000001">
    <property type="protein sequence ID" value="TAI48826.1"/>
    <property type="molecule type" value="Genomic_DNA"/>
</dbReference>
<evidence type="ECO:0008006" key="4">
    <source>
        <dbReference type="Google" id="ProtNLM"/>
    </source>
</evidence>
<dbReference type="Proteomes" id="UP000291981">
    <property type="component" value="Unassembled WGS sequence"/>
</dbReference>
<accession>A0A4Q8QKQ5</accession>
<comment type="caution">
    <text evidence="2">The sequence shown here is derived from an EMBL/GenBank/DDBJ whole genome shotgun (WGS) entry which is preliminary data.</text>
</comment>
<dbReference type="AlphaFoldDB" id="A0A4Q8QKQ5"/>
<protein>
    <recommendedName>
        <fullName evidence="4">DUF1579 domain-containing protein</fullName>
    </recommendedName>
</protein>
<evidence type="ECO:0000313" key="2">
    <source>
        <dbReference type="EMBL" id="TAI48826.1"/>
    </source>
</evidence>
<feature type="signal peptide" evidence="1">
    <location>
        <begin position="1"/>
        <end position="22"/>
    </location>
</feature>
<reference evidence="2 3" key="1">
    <citation type="submission" date="2019-02" db="EMBL/GenBank/DDBJ databases">
        <title>Draft genome sequence of Muricauda sp. 176CP4-71.</title>
        <authorList>
            <person name="Park J.-S."/>
        </authorList>
    </citation>
    <scope>NUCLEOTIDE SEQUENCE [LARGE SCALE GENOMIC DNA]</scope>
    <source>
        <strain evidence="2 3">176CP4-71</strain>
    </source>
</reference>